<accession>A0A0E9S9S2</accession>
<dbReference type="EMBL" id="GBXM01070551">
    <property type="protein sequence ID" value="JAH38026.1"/>
    <property type="molecule type" value="Transcribed_RNA"/>
</dbReference>
<proteinExistence type="predicted"/>
<evidence type="ECO:0000313" key="1">
    <source>
        <dbReference type="EMBL" id="JAH38026.1"/>
    </source>
</evidence>
<organism evidence="1">
    <name type="scientific">Anguilla anguilla</name>
    <name type="common">European freshwater eel</name>
    <name type="synonym">Muraena anguilla</name>
    <dbReference type="NCBI Taxonomy" id="7936"/>
    <lineage>
        <taxon>Eukaryota</taxon>
        <taxon>Metazoa</taxon>
        <taxon>Chordata</taxon>
        <taxon>Craniata</taxon>
        <taxon>Vertebrata</taxon>
        <taxon>Euteleostomi</taxon>
        <taxon>Actinopterygii</taxon>
        <taxon>Neopterygii</taxon>
        <taxon>Teleostei</taxon>
        <taxon>Anguilliformes</taxon>
        <taxon>Anguillidae</taxon>
        <taxon>Anguilla</taxon>
    </lineage>
</organism>
<reference evidence="1" key="2">
    <citation type="journal article" date="2015" name="Fish Shellfish Immunol.">
        <title>Early steps in the European eel (Anguilla anguilla)-Vibrio vulnificus interaction in the gills: Role of the RtxA13 toxin.</title>
        <authorList>
            <person name="Callol A."/>
            <person name="Pajuelo D."/>
            <person name="Ebbesson L."/>
            <person name="Teles M."/>
            <person name="MacKenzie S."/>
            <person name="Amaro C."/>
        </authorList>
    </citation>
    <scope>NUCLEOTIDE SEQUENCE</scope>
</reference>
<name>A0A0E9S9S2_ANGAN</name>
<sequence length="10" mass="1318">MSRLRLETRR</sequence>
<reference evidence="1" key="1">
    <citation type="submission" date="2014-11" db="EMBL/GenBank/DDBJ databases">
        <authorList>
            <person name="Amaro Gonzalez C."/>
        </authorList>
    </citation>
    <scope>NUCLEOTIDE SEQUENCE</scope>
</reference>
<protein>
    <submittedName>
        <fullName evidence="1">Uncharacterized protein</fullName>
    </submittedName>
</protein>